<comment type="caution">
    <text evidence="1">The sequence shown here is derived from an EMBL/GenBank/DDBJ whole genome shotgun (WGS) entry which is preliminary data.</text>
</comment>
<dbReference type="OrthoDB" id="6375773at2759"/>
<gene>
    <name evidence="1" type="ORF">E2C01_020002</name>
</gene>
<keyword evidence="2" id="KW-1185">Reference proteome</keyword>
<dbReference type="AlphaFoldDB" id="A0A5B7DYW6"/>
<protein>
    <submittedName>
        <fullName evidence="1">Uncharacterized protein</fullName>
    </submittedName>
</protein>
<sequence>MMGGTMQGNMTMVPVGNKMDGTNMGHVNMMGIPGGTVGVANPMCGNMPVGAPAVPTVTDNKNFMPLVVPFGWRRVVNAGQVVYIREVGGNDGITFWRQHLLSGMHVLSGGGRCRLTAVALGLPHLGSGRGRTGRITTHAACCTESMAACDGPLASDDQVECSGGDCALLAVLSCPLRVERTGRDSACRLLGRVVTHRDVLKTAPNVFTYFLPEHCHVP</sequence>
<name>A0A5B7DYW6_PORTR</name>
<reference evidence="1 2" key="1">
    <citation type="submission" date="2019-05" db="EMBL/GenBank/DDBJ databases">
        <title>Another draft genome of Portunus trituberculatus and its Hox gene families provides insights of decapod evolution.</title>
        <authorList>
            <person name="Jeong J.-H."/>
            <person name="Song I."/>
            <person name="Kim S."/>
            <person name="Choi T."/>
            <person name="Kim D."/>
            <person name="Ryu S."/>
            <person name="Kim W."/>
        </authorList>
    </citation>
    <scope>NUCLEOTIDE SEQUENCE [LARGE SCALE GENOMIC DNA]</scope>
    <source>
        <tissue evidence="1">Muscle</tissue>
    </source>
</reference>
<organism evidence="1 2">
    <name type="scientific">Portunus trituberculatus</name>
    <name type="common">Swimming crab</name>
    <name type="synonym">Neptunus trituberculatus</name>
    <dbReference type="NCBI Taxonomy" id="210409"/>
    <lineage>
        <taxon>Eukaryota</taxon>
        <taxon>Metazoa</taxon>
        <taxon>Ecdysozoa</taxon>
        <taxon>Arthropoda</taxon>
        <taxon>Crustacea</taxon>
        <taxon>Multicrustacea</taxon>
        <taxon>Malacostraca</taxon>
        <taxon>Eumalacostraca</taxon>
        <taxon>Eucarida</taxon>
        <taxon>Decapoda</taxon>
        <taxon>Pleocyemata</taxon>
        <taxon>Brachyura</taxon>
        <taxon>Eubrachyura</taxon>
        <taxon>Portunoidea</taxon>
        <taxon>Portunidae</taxon>
        <taxon>Portuninae</taxon>
        <taxon>Portunus</taxon>
    </lineage>
</organism>
<dbReference type="Proteomes" id="UP000324222">
    <property type="component" value="Unassembled WGS sequence"/>
</dbReference>
<dbReference type="EMBL" id="VSRR010001661">
    <property type="protein sequence ID" value="MPC26851.1"/>
    <property type="molecule type" value="Genomic_DNA"/>
</dbReference>
<evidence type="ECO:0000313" key="2">
    <source>
        <dbReference type="Proteomes" id="UP000324222"/>
    </source>
</evidence>
<evidence type="ECO:0000313" key="1">
    <source>
        <dbReference type="EMBL" id="MPC26851.1"/>
    </source>
</evidence>
<proteinExistence type="predicted"/>
<accession>A0A5B7DYW6</accession>